<dbReference type="InterPro" id="IPR002539">
    <property type="entry name" value="MaoC-like_dom"/>
</dbReference>
<dbReference type="CDD" id="cd03449">
    <property type="entry name" value="R_hydratase"/>
    <property type="match status" value="1"/>
</dbReference>
<evidence type="ECO:0000313" key="3">
    <source>
        <dbReference type="Proteomes" id="UP001553161"/>
    </source>
</evidence>
<proteinExistence type="predicted"/>
<dbReference type="SUPFAM" id="SSF54637">
    <property type="entry name" value="Thioesterase/thiol ester dehydrase-isomerase"/>
    <property type="match status" value="1"/>
</dbReference>
<dbReference type="EMBL" id="JBFBVU010000003">
    <property type="protein sequence ID" value="MEV8466021.1"/>
    <property type="molecule type" value="Genomic_DNA"/>
</dbReference>
<dbReference type="Pfam" id="PF01575">
    <property type="entry name" value="MaoC_dehydratas"/>
    <property type="match status" value="1"/>
</dbReference>
<reference evidence="2 3" key="1">
    <citation type="submission" date="2024-07" db="EMBL/GenBank/DDBJ databases">
        <authorList>
            <person name="Kang M."/>
        </authorList>
    </citation>
    <scope>NUCLEOTIDE SEQUENCE [LARGE SCALE GENOMIC DNA]</scope>
    <source>
        <strain evidence="2 3">DFM31</strain>
    </source>
</reference>
<protein>
    <submittedName>
        <fullName evidence="2">MaoC family dehydratase</fullName>
    </submittedName>
</protein>
<comment type="caution">
    <text evidence="2">The sequence shown here is derived from an EMBL/GenBank/DDBJ whole genome shotgun (WGS) entry which is preliminary data.</text>
</comment>
<dbReference type="PANTHER" id="PTHR43437">
    <property type="entry name" value="HYDROXYACYL-THIOESTER DEHYDRATASE TYPE 2, MITOCHONDRIAL-RELATED"/>
    <property type="match status" value="1"/>
</dbReference>
<dbReference type="InterPro" id="IPR050965">
    <property type="entry name" value="UPF0336/Enoyl-CoA_hydratase"/>
</dbReference>
<dbReference type="PANTHER" id="PTHR43437:SF3">
    <property type="entry name" value="HYDROXYACYL-THIOESTER DEHYDRATASE TYPE 2, MITOCHONDRIAL"/>
    <property type="match status" value="1"/>
</dbReference>
<organism evidence="2 3">
    <name type="scientific">Meridianimarinicoccus marinus</name>
    <dbReference type="NCBI Taxonomy" id="3231483"/>
    <lineage>
        <taxon>Bacteria</taxon>
        <taxon>Pseudomonadati</taxon>
        <taxon>Pseudomonadota</taxon>
        <taxon>Alphaproteobacteria</taxon>
        <taxon>Rhodobacterales</taxon>
        <taxon>Paracoccaceae</taxon>
        <taxon>Meridianimarinicoccus</taxon>
    </lineage>
</organism>
<gene>
    <name evidence="2" type="ORF">AB0T83_04385</name>
</gene>
<dbReference type="InterPro" id="IPR029069">
    <property type="entry name" value="HotDog_dom_sf"/>
</dbReference>
<dbReference type="Proteomes" id="UP001553161">
    <property type="component" value="Unassembled WGS sequence"/>
</dbReference>
<evidence type="ECO:0000313" key="2">
    <source>
        <dbReference type="EMBL" id="MEV8466021.1"/>
    </source>
</evidence>
<sequence length="144" mass="15495">MRDDEIGTIHIEDLEVGMSRSLTKVIGDAEVRSFAEVSEDRNPIHLDEDAGQASMFGGRIAHGMLVGSLFSALLGERIPGHGTIYMGQSLKFRAPVMLGAEVTATVTVREINREKRRVTFDCVAEAGGKTVIQGEALVLAPSRG</sequence>
<keyword evidence="3" id="KW-1185">Reference proteome</keyword>
<evidence type="ECO:0000259" key="1">
    <source>
        <dbReference type="Pfam" id="PF01575"/>
    </source>
</evidence>
<feature type="domain" description="MaoC-like" evidence="1">
    <location>
        <begin position="25"/>
        <end position="116"/>
    </location>
</feature>
<dbReference type="RefSeq" id="WP_366191830.1">
    <property type="nucleotide sequence ID" value="NZ_JBFBVU010000003.1"/>
</dbReference>
<name>A0ABV3L396_9RHOB</name>
<dbReference type="Gene3D" id="3.10.129.10">
    <property type="entry name" value="Hotdog Thioesterase"/>
    <property type="match status" value="1"/>
</dbReference>
<accession>A0ABV3L396</accession>